<feature type="compositionally biased region" description="Basic and acidic residues" evidence="1">
    <location>
        <begin position="134"/>
        <end position="145"/>
    </location>
</feature>
<sequence>MAFSAHEVRVLRRALTVALRGGRDSVDFWLLGRAIGEAHDERERLRAFMTAELRRYRAALPGSAATFLSCLRNAVDEIAHVPSAEDLAALRTVVDLPCGERERASRAALLRRCTHLAEAALDQRLTARAHHRAAAEAHRATRPDPLDILIPGRPRVSHGTPAVVATRATRDREAPSAAPEPEAPRPTTPEVAVTEPMATEPRGTTPEAAEYTTTESTTPREATESEAAASEAPEPAGRDSATPEIAEDRTPELQAAPEVPELEAPESAAVAPRPSTTAESPPAAVIPHRRQGRVLGQLPAPDVLHTGTG</sequence>
<dbReference type="EMBL" id="MWQN01000001">
    <property type="protein sequence ID" value="OPC82314.1"/>
    <property type="molecule type" value="Genomic_DNA"/>
</dbReference>
<proteinExistence type="predicted"/>
<organism evidence="2 3">
    <name type="scientific">Embleya scabrispora</name>
    <dbReference type="NCBI Taxonomy" id="159449"/>
    <lineage>
        <taxon>Bacteria</taxon>
        <taxon>Bacillati</taxon>
        <taxon>Actinomycetota</taxon>
        <taxon>Actinomycetes</taxon>
        <taxon>Kitasatosporales</taxon>
        <taxon>Streptomycetaceae</taxon>
        <taxon>Embleya</taxon>
    </lineage>
</organism>
<dbReference type="Proteomes" id="UP000190037">
    <property type="component" value="Unassembled WGS sequence"/>
</dbReference>
<dbReference type="AlphaFoldDB" id="A0A1T3NZZ0"/>
<evidence type="ECO:0000256" key="1">
    <source>
        <dbReference type="SAM" id="MobiDB-lite"/>
    </source>
</evidence>
<feature type="region of interest" description="Disordered" evidence="1">
    <location>
        <begin position="134"/>
        <end position="309"/>
    </location>
</feature>
<reference evidence="2 3" key="1">
    <citation type="submission" date="2017-03" db="EMBL/GenBank/DDBJ databases">
        <title>Draft genome sequence of Streptomyces scabrisporus NF3, endophyte isolated from Amphipterygium adstringens.</title>
        <authorList>
            <person name="Vazquez M."/>
            <person name="Ceapa C.D."/>
            <person name="Rodriguez Luna D."/>
            <person name="Sanchez Esquivel S."/>
        </authorList>
    </citation>
    <scope>NUCLEOTIDE SEQUENCE [LARGE SCALE GENOMIC DNA]</scope>
    <source>
        <strain evidence="2 3">NF3</strain>
    </source>
</reference>
<evidence type="ECO:0000313" key="3">
    <source>
        <dbReference type="Proteomes" id="UP000190037"/>
    </source>
</evidence>
<dbReference type="STRING" id="159449.B4N89_16460"/>
<feature type="compositionally biased region" description="Low complexity" evidence="1">
    <location>
        <begin position="204"/>
        <end position="235"/>
    </location>
</feature>
<evidence type="ECO:0000313" key="2">
    <source>
        <dbReference type="EMBL" id="OPC82314.1"/>
    </source>
</evidence>
<keyword evidence="3" id="KW-1185">Reference proteome</keyword>
<protein>
    <submittedName>
        <fullName evidence="2">Uncharacterized protein</fullName>
    </submittedName>
</protein>
<accession>A0A1T3NZZ0</accession>
<gene>
    <name evidence="2" type="ORF">B4N89_16460</name>
</gene>
<comment type="caution">
    <text evidence="2">The sequence shown here is derived from an EMBL/GenBank/DDBJ whole genome shotgun (WGS) entry which is preliminary data.</text>
</comment>
<name>A0A1T3NZZ0_9ACTN</name>